<evidence type="ECO:0000256" key="4">
    <source>
        <dbReference type="ARBA" id="ARBA00022737"/>
    </source>
</evidence>
<reference evidence="5" key="2">
    <citation type="submission" date="2017-10" db="EMBL/GenBank/DDBJ databases">
        <title>Ladona fulva Genome sequencing and assembly.</title>
        <authorList>
            <person name="Murali S."/>
            <person name="Richards S."/>
            <person name="Bandaranaike D."/>
            <person name="Bellair M."/>
            <person name="Blankenburg K."/>
            <person name="Chao H."/>
            <person name="Dinh H."/>
            <person name="Doddapaneni H."/>
            <person name="Dugan-Rocha S."/>
            <person name="Elkadiri S."/>
            <person name="Gnanaolivu R."/>
            <person name="Hernandez B."/>
            <person name="Skinner E."/>
            <person name="Javaid M."/>
            <person name="Lee S."/>
            <person name="Li M."/>
            <person name="Ming W."/>
            <person name="Munidasa M."/>
            <person name="Muniz J."/>
            <person name="Nguyen L."/>
            <person name="Hughes D."/>
            <person name="Osuji N."/>
            <person name="Pu L.-L."/>
            <person name="Puazo M."/>
            <person name="Qu C."/>
            <person name="Quiroz J."/>
            <person name="Raj R."/>
            <person name="Weissenberger G."/>
            <person name="Xin Y."/>
            <person name="Zou X."/>
            <person name="Han Y."/>
            <person name="Worley K."/>
            <person name="Muzny D."/>
            <person name="Gibbs R."/>
        </authorList>
    </citation>
    <scope>NUCLEOTIDE SEQUENCE</scope>
    <source>
        <strain evidence="5">Sampled in the wild</strain>
    </source>
</reference>
<dbReference type="SUPFAM" id="SSF50978">
    <property type="entry name" value="WD40 repeat-like"/>
    <property type="match status" value="1"/>
</dbReference>
<gene>
    <name evidence="5" type="ORF">J437_LFUL016556</name>
</gene>
<keyword evidence="2" id="KW-0963">Cytoplasm</keyword>
<dbReference type="SMART" id="SM00320">
    <property type="entry name" value="WD40"/>
    <property type="match status" value="4"/>
</dbReference>
<comment type="caution">
    <text evidence="5">The sequence shown here is derived from an EMBL/GenBank/DDBJ whole genome shotgun (WGS) entry which is preliminary data.</text>
</comment>
<reference evidence="5" key="1">
    <citation type="submission" date="2013-04" db="EMBL/GenBank/DDBJ databases">
        <authorList>
            <person name="Qu J."/>
            <person name="Murali S.C."/>
            <person name="Bandaranaike D."/>
            <person name="Bellair M."/>
            <person name="Blankenburg K."/>
            <person name="Chao H."/>
            <person name="Dinh H."/>
            <person name="Doddapaneni H."/>
            <person name="Downs B."/>
            <person name="Dugan-Rocha S."/>
            <person name="Elkadiri S."/>
            <person name="Gnanaolivu R.D."/>
            <person name="Hernandez B."/>
            <person name="Javaid M."/>
            <person name="Jayaseelan J.C."/>
            <person name="Lee S."/>
            <person name="Li M."/>
            <person name="Ming W."/>
            <person name="Munidasa M."/>
            <person name="Muniz J."/>
            <person name="Nguyen L."/>
            <person name="Ongeri F."/>
            <person name="Osuji N."/>
            <person name="Pu L.-L."/>
            <person name="Puazo M."/>
            <person name="Qu C."/>
            <person name="Quiroz J."/>
            <person name="Raj R."/>
            <person name="Weissenberger G."/>
            <person name="Xin Y."/>
            <person name="Zou X."/>
            <person name="Han Y."/>
            <person name="Richards S."/>
            <person name="Worley K."/>
            <person name="Muzny D."/>
            <person name="Gibbs R."/>
        </authorList>
    </citation>
    <scope>NUCLEOTIDE SEQUENCE</scope>
    <source>
        <strain evidence="5">Sampled in the wild</strain>
    </source>
</reference>
<dbReference type="Gene3D" id="2.130.10.10">
    <property type="entry name" value="YVTN repeat-like/Quinoprotein amine dehydrogenase"/>
    <property type="match status" value="1"/>
</dbReference>
<sequence length="337" mass="38012">MDTLLHSRDKGIVKTGFLNANSEDGEISQQGDGHSFLECTWNHRFLRKRDEKSGLRLSLSRWFHDERWSRNRCVTSMDWSPQFPELLVASYHNNEDSPHDPDGVCLVWNTKFKKTTPEYIFHCQSPVLSATFASLLLAQLMFHPNLILGGTYSGQIVLWDNRVQKRTPVQRTPLSTAAHTHPVYCLSVVGTQNAHNLISVSTDGRLCSWSLDMLSQPQETLELYHRQNKSVAATCLAFPHGDVNNFILGSEEGAVYSACRHGSRAGITDLYEGHQGPITGVDTHCAQGQVDFSHLFLTSSFDWTLKLWSLKKTITETVKTTVPLDYLPITLSQYPSF</sequence>
<dbReference type="Proteomes" id="UP000792457">
    <property type="component" value="Unassembled WGS sequence"/>
</dbReference>
<dbReference type="OrthoDB" id="4189at2759"/>
<dbReference type="GO" id="GO:0045503">
    <property type="term" value="F:dynein light chain binding"/>
    <property type="evidence" value="ECO:0007669"/>
    <property type="project" value="TreeGrafter"/>
</dbReference>
<protein>
    <submittedName>
        <fullName evidence="5">Uncharacterized protein</fullName>
    </submittedName>
</protein>
<evidence type="ECO:0000313" key="5">
    <source>
        <dbReference type="EMBL" id="KAG8237355.1"/>
    </source>
</evidence>
<dbReference type="PANTHER" id="PTHR12442:SF22">
    <property type="entry name" value="CYTOPLASMIC DYNEIN 1 INTERMEDIATE CHAIN-RELATED"/>
    <property type="match status" value="1"/>
</dbReference>
<name>A0A8K0KM51_LADFU</name>
<evidence type="ECO:0000256" key="2">
    <source>
        <dbReference type="ARBA" id="ARBA00022490"/>
    </source>
</evidence>
<dbReference type="AlphaFoldDB" id="A0A8K0KM51"/>
<dbReference type="InterPro" id="IPR036322">
    <property type="entry name" value="WD40_repeat_dom_sf"/>
</dbReference>
<dbReference type="GO" id="GO:0045504">
    <property type="term" value="F:dynein heavy chain binding"/>
    <property type="evidence" value="ECO:0007669"/>
    <property type="project" value="TreeGrafter"/>
</dbReference>
<dbReference type="InterPro" id="IPR050687">
    <property type="entry name" value="Dynein_IC"/>
</dbReference>
<dbReference type="InterPro" id="IPR001680">
    <property type="entry name" value="WD40_rpt"/>
</dbReference>
<evidence type="ECO:0000256" key="3">
    <source>
        <dbReference type="ARBA" id="ARBA00022574"/>
    </source>
</evidence>
<dbReference type="InterPro" id="IPR015943">
    <property type="entry name" value="WD40/YVTN_repeat-like_dom_sf"/>
</dbReference>
<evidence type="ECO:0000313" key="6">
    <source>
        <dbReference type="Proteomes" id="UP000792457"/>
    </source>
</evidence>
<dbReference type="EMBL" id="KZ309157">
    <property type="protein sequence ID" value="KAG8237355.1"/>
    <property type="molecule type" value="Genomic_DNA"/>
</dbReference>
<dbReference type="PANTHER" id="PTHR12442">
    <property type="entry name" value="DYNEIN INTERMEDIATE CHAIN"/>
    <property type="match status" value="1"/>
</dbReference>
<dbReference type="Pfam" id="PF00400">
    <property type="entry name" value="WD40"/>
    <property type="match status" value="1"/>
</dbReference>
<dbReference type="GO" id="GO:0010970">
    <property type="term" value="P:transport along microtubule"/>
    <property type="evidence" value="ECO:0007669"/>
    <property type="project" value="TreeGrafter"/>
</dbReference>
<keyword evidence="4" id="KW-0677">Repeat</keyword>
<evidence type="ECO:0000256" key="1">
    <source>
        <dbReference type="ARBA" id="ARBA00004496"/>
    </source>
</evidence>
<accession>A0A8K0KM51</accession>
<organism evidence="5 6">
    <name type="scientific">Ladona fulva</name>
    <name type="common">Scarce chaser dragonfly</name>
    <name type="synonym">Libellula fulva</name>
    <dbReference type="NCBI Taxonomy" id="123851"/>
    <lineage>
        <taxon>Eukaryota</taxon>
        <taxon>Metazoa</taxon>
        <taxon>Ecdysozoa</taxon>
        <taxon>Arthropoda</taxon>
        <taxon>Hexapoda</taxon>
        <taxon>Insecta</taxon>
        <taxon>Pterygota</taxon>
        <taxon>Palaeoptera</taxon>
        <taxon>Odonata</taxon>
        <taxon>Epiprocta</taxon>
        <taxon>Anisoptera</taxon>
        <taxon>Libelluloidea</taxon>
        <taxon>Libellulidae</taxon>
        <taxon>Ladona</taxon>
    </lineage>
</organism>
<dbReference type="GO" id="GO:0005737">
    <property type="term" value="C:cytoplasm"/>
    <property type="evidence" value="ECO:0007669"/>
    <property type="project" value="UniProtKB-SubCell"/>
</dbReference>
<keyword evidence="3" id="KW-0853">WD repeat</keyword>
<comment type="subcellular location">
    <subcellularLocation>
        <location evidence="1">Cytoplasm</location>
    </subcellularLocation>
</comment>
<keyword evidence="6" id="KW-1185">Reference proteome</keyword>
<proteinExistence type="predicted"/>
<dbReference type="GO" id="GO:0005868">
    <property type="term" value="C:cytoplasmic dynein complex"/>
    <property type="evidence" value="ECO:0007669"/>
    <property type="project" value="TreeGrafter"/>
</dbReference>